<gene>
    <name evidence="2" type="ORF">OB236_22645</name>
</gene>
<evidence type="ECO:0000259" key="1">
    <source>
        <dbReference type="PROSITE" id="PS50234"/>
    </source>
</evidence>
<dbReference type="Proteomes" id="UP001652445">
    <property type="component" value="Unassembled WGS sequence"/>
</dbReference>
<evidence type="ECO:0000313" key="3">
    <source>
        <dbReference type="Proteomes" id="UP001652445"/>
    </source>
</evidence>
<accession>A0ABT2UJT9</accession>
<dbReference type="InterPro" id="IPR036465">
    <property type="entry name" value="vWFA_dom_sf"/>
</dbReference>
<keyword evidence="3" id="KW-1185">Reference proteome</keyword>
<proteinExistence type="predicted"/>
<feature type="domain" description="VWFA" evidence="1">
    <location>
        <begin position="1"/>
        <end position="86"/>
    </location>
</feature>
<reference evidence="2 3" key="1">
    <citation type="submission" date="2022-09" db="EMBL/GenBank/DDBJ databases">
        <authorList>
            <person name="Han X.L."/>
            <person name="Wang Q."/>
            <person name="Lu T."/>
        </authorList>
    </citation>
    <scope>NUCLEOTIDE SEQUENCE [LARGE SCALE GENOMIC DNA]</scope>
    <source>
        <strain evidence="2 3">WQ 127069</strain>
    </source>
</reference>
<evidence type="ECO:0000313" key="2">
    <source>
        <dbReference type="EMBL" id="MCU6794910.1"/>
    </source>
</evidence>
<name>A0ABT2UJT9_9BACL</name>
<sequence length="258" mass="27722">MKQILLITDGCSNVGISPVIAAAQAKAEGIVVNVIGLLNEHEIDEMGADEIQEIARAGGGTSRIVTPAKLSQTVQMMTRKTVAHTIQQIVGKELQHILGDAKLESLPLDQRAQVVQVMDDLGETASIKVALLIDTSASMKQKLSAVKEAIYDLQLSLQARTGSSETAVFHFPGAGAHQEEAQMDLDWTRDLANLNRLFYKLNMRGTTPTGPALLKVTEFIIGAPAADIYENGNSRQKDTFVTGNAPIGKDGILSDYIV</sequence>
<comment type="caution">
    <text evidence="2">The sequence shown here is derived from an EMBL/GenBank/DDBJ whole genome shotgun (WGS) entry which is preliminary data.</text>
</comment>
<dbReference type="PROSITE" id="PS50234">
    <property type="entry name" value="VWFA"/>
    <property type="match status" value="1"/>
</dbReference>
<dbReference type="RefSeq" id="WP_262685980.1">
    <property type="nucleotide sequence ID" value="NZ_JAOQIO010000088.1"/>
</dbReference>
<dbReference type="EMBL" id="JAOQIO010000088">
    <property type="protein sequence ID" value="MCU6794910.1"/>
    <property type="molecule type" value="Genomic_DNA"/>
</dbReference>
<organism evidence="2 3">
    <name type="scientific">Paenibacillus baimaensis</name>
    <dbReference type="NCBI Taxonomy" id="2982185"/>
    <lineage>
        <taxon>Bacteria</taxon>
        <taxon>Bacillati</taxon>
        <taxon>Bacillota</taxon>
        <taxon>Bacilli</taxon>
        <taxon>Bacillales</taxon>
        <taxon>Paenibacillaceae</taxon>
        <taxon>Paenibacillus</taxon>
    </lineage>
</organism>
<protein>
    <submittedName>
        <fullName evidence="2">VWA domain-containing protein</fullName>
    </submittedName>
</protein>
<dbReference type="Gene3D" id="3.40.50.410">
    <property type="entry name" value="von Willebrand factor, type A domain"/>
    <property type="match status" value="1"/>
</dbReference>
<dbReference type="SUPFAM" id="SSF53300">
    <property type="entry name" value="vWA-like"/>
    <property type="match status" value="2"/>
</dbReference>
<dbReference type="InterPro" id="IPR002035">
    <property type="entry name" value="VWF_A"/>
</dbReference>